<reference evidence="2" key="1">
    <citation type="journal article" date="2015" name="PLoS ONE">
        <title>Evolutionary analysis of mitogenomes from parasitic and free-living flatworms.</title>
        <authorList>
            <person name="Sola E."/>
            <person name="Alvarez-Presas M."/>
            <person name="Frias-Lopez C."/>
            <person name="Littlewood D.T."/>
            <person name="Rozas J."/>
            <person name="Riutort M."/>
        </authorList>
    </citation>
    <scope>NUCLEOTIDE SEQUENCE</scope>
</reference>
<feature type="transmembrane region" description="Helical" evidence="1">
    <location>
        <begin position="93"/>
        <end position="112"/>
    </location>
</feature>
<dbReference type="EMBL" id="KP208777">
    <property type="protein sequence ID" value="AKC99405.1"/>
    <property type="molecule type" value="Genomic_DNA"/>
</dbReference>
<keyword evidence="1" id="KW-1133">Transmembrane helix</keyword>
<name>A0A0E3ZB74_9PLAT</name>
<feature type="transmembrane region" description="Helical" evidence="1">
    <location>
        <begin position="119"/>
        <end position="139"/>
    </location>
</feature>
<feature type="transmembrane region" description="Helical" evidence="1">
    <location>
        <begin position="200"/>
        <end position="223"/>
    </location>
</feature>
<dbReference type="AlphaFoldDB" id="A0A0E3ZB74"/>
<keyword evidence="1" id="KW-0472">Membrane</keyword>
<keyword evidence="1" id="KW-0812">Transmembrane</keyword>
<proteinExistence type="predicted"/>
<keyword evidence="2" id="KW-0496">Mitochondrion</keyword>
<feature type="transmembrane region" description="Helical" evidence="1">
    <location>
        <begin position="38"/>
        <end position="58"/>
    </location>
</feature>
<accession>A0A0E3ZB74</accession>
<feature type="transmembrane region" description="Helical" evidence="1">
    <location>
        <begin position="175"/>
        <end position="194"/>
    </location>
</feature>
<geneLocation type="mitochondrion" evidence="2"/>
<feature type="transmembrane region" description="Helical" evidence="1">
    <location>
        <begin position="145"/>
        <end position="168"/>
    </location>
</feature>
<feature type="transmembrane region" description="Helical" evidence="1">
    <location>
        <begin position="70"/>
        <end position="87"/>
    </location>
</feature>
<feature type="transmembrane region" description="Helical" evidence="1">
    <location>
        <begin position="275"/>
        <end position="297"/>
    </location>
</feature>
<organism evidence="2">
    <name type="scientific">Obama sp. MAP-2014</name>
    <dbReference type="NCBI Taxonomy" id="1520506"/>
    <lineage>
        <taxon>Eukaryota</taxon>
        <taxon>Metazoa</taxon>
        <taxon>Spiralia</taxon>
        <taxon>Lophotrochozoa</taxon>
        <taxon>Platyhelminthes</taxon>
        <taxon>Rhabditophora</taxon>
        <taxon>Seriata</taxon>
        <taxon>Tricladida</taxon>
        <taxon>Continenticola</taxon>
        <taxon>Geoplanoidea</taxon>
        <taxon>Geoplanidae</taxon>
        <taxon>Geoplaninae</taxon>
        <taxon>Obama</taxon>
    </lineage>
</organism>
<feature type="transmembrane region" description="Helical" evidence="1">
    <location>
        <begin position="235"/>
        <end position="255"/>
    </location>
</feature>
<feature type="transmembrane region" description="Helical" evidence="1">
    <location>
        <begin position="12"/>
        <end position="32"/>
    </location>
</feature>
<evidence type="ECO:0000313" key="2">
    <source>
        <dbReference type="EMBL" id="AKC99405.1"/>
    </source>
</evidence>
<gene>
    <name evidence="2" type="primary">nad2</name>
</gene>
<protein>
    <submittedName>
        <fullName evidence="2">NADH dehydrogenase subunit 2</fullName>
    </submittedName>
</protein>
<sequence length="332" mass="39903">MINFIYINNINKLFNNYLFSSNFYYCLLVWLFTSVSGIYFFLLELNTFIMLYLIYIQFFNNFFNNNIKHNLLLCNICYFFYMVIIKFSFFNEVIFLLSMLVKLSLFPFIWWYPYISEQVNCFIFFLLTIVQKFFPLVLIQINNGILYDFIFINLIIISIVISIINLFYNMNNIKIFLAWSSTINACWILLIFIHSFLIGFNYWFCYSIIFFLLIISLGNNLIYWDQFTVIGGFRLFFSFICLCSFSGFPPFLGFFYKYLIFGSFEELEFTLNSSILISFMIFFFIFLNSIAYIILLFKINNLIKLNSLFLNSNSIYIFFLLYFILSLSIISL</sequence>
<evidence type="ECO:0000256" key="1">
    <source>
        <dbReference type="SAM" id="Phobius"/>
    </source>
</evidence>
<feature type="transmembrane region" description="Helical" evidence="1">
    <location>
        <begin position="309"/>
        <end position="330"/>
    </location>
</feature>